<reference evidence="1 2" key="1">
    <citation type="submission" date="2018-12" db="EMBL/GenBank/DDBJ databases">
        <authorList>
            <consortium name="Pathogen Informatics"/>
        </authorList>
    </citation>
    <scope>NUCLEOTIDE SEQUENCE [LARGE SCALE GENOMIC DNA]</scope>
    <source>
        <strain evidence="1 2">NCTC13193</strain>
    </source>
</reference>
<organism evidence="1 2">
    <name type="scientific">Serratia fonticola</name>
    <dbReference type="NCBI Taxonomy" id="47917"/>
    <lineage>
        <taxon>Bacteria</taxon>
        <taxon>Pseudomonadati</taxon>
        <taxon>Pseudomonadota</taxon>
        <taxon>Gammaproteobacteria</taxon>
        <taxon>Enterobacterales</taxon>
        <taxon>Yersiniaceae</taxon>
        <taxon>Serratia</taxon>
    </lineage>
</organism>
<protein>
    <submittedName>
        <fullName evidence="1">Uncharacterized protein</fullName>
    </submittedName>
</protein>
<accession>A0A448SYS7</accession>
<name>A0A448SYS7_SERFO</name>
<gene>
    <name evidence="1" type="ORF">NCTC13193_03893</name>
</gene>
<dbReference type="RefSeq" id="WP_141132582.1">
    <property type="nucleotide sequence ID" value="NZ_JAENMO010000003.1"/>
</dbReference>
<evidence type="ECO:0000313" key="2">
    <source>
        <dbReference type="Proteomes" id="UP000270487"/>
    </source>
</evidence>
<sequence length="64" mass="7387">MRPEISKEEVTLFLYDFNMLLEEGIDKADVFNVLRILELRRQTAKIEFIKRSLATSNSKGHGSS</sequence>
<evidence type="ECO:0000313" key="1">
    <source>
        <dbReference type="EMBL" id="VEI72931.1"/>
    </source>
</evidence>
<dbReference type="Proteomes" id="UP000270487">
    <property type="component" value="Chromosome"/>
</dbReference>
<dbReference type="AlphaFoldDB" id="A0A448SYS7"/>
<proteinExistence type="predicted"/>
<dbReference type="EMBL" id="LR134492">
    <property type="protein sequence ID" value="VEI72931.1"/>
    <property type="molecule type" value="Genomic_DNA"/>
</dbReference>